<dbReference type="EMBL" id="QDKL01000002">
    <property type="protein sequence ID" value="RZF22130.1"/>
    <property type="molecule type" value="Genomic_DNA"/>
</dbReference>
<proteinExistence type="predicted"/>
<keyword evidence="5" id="KW-1185">Reference proteome</keyword>
<evidence type="ECO:0000313" key="5">
    <source>
        <dbReference type="Proteomes" id="UP000443582"/>
    </source>
</evidence>
<evidence type="ECO:0000256" key="2">
    <source>
        <dbReference type="SAM" id="SignalP"/>
    </source>
</evidence>
<keyword evidence="1 2" id="KW-0732">Signal</keyword>
<evidence type="ECO:0000256" key="1">
    <source>
        <dbReference type="ARBA" id="ARBA00022729"/>
    </source>
</evidence>
<gene>
    <name evidence="4" type="ORF">DAY19_10635</name>
</gene>
<feature type="domain" description="Outer membrane protein beta-barrel" evidence="3">
    <location>
        <begin position="48"/>
        <end position="235"/>
    </location>
</feature>
<evidence type="ECO:0000259" key="3">
    <source>
        <dbReference type="Pfam" id="PF13505"/>
    </source>
</evidence>
<sequence>MIRMIFVLFLTFLTMKTFAAETDLYNFSWLDKDKEIYVLQNRKFKKVNRFYVSGGFGKTLSGAFVDSTSLQLRAGYFFHEEWGAEFIYASNSGEENDTAASVRNSNGGGSGSIPFRRIVNDYIGAMALWSPFYSKINTFNSIVYVDWIFGLGFAKLNETNNGPEVRAGSPNPGLTVDESHTGLMWNVSSKFYVNTSWSVRADINGILYQAAPAREAGSESDQLYSNIDLTFSVQFDI</sequence>
<organism evidence="4 5">
    <name type="scientific">Halobacteriovorax vibrionivorans</name>
    <dbReference type="NCBI Taxonomy" id="2152716"/>
    <lineage>
        <taxon>Bacteria</taxon>
        <taxon>Pseudomonadati</taxon>
        <taxon>Bdellovibrionota</taxon>
        <taxon>Bacteriovoracia</taxon>
        <taxon>Bacteriovoracales</taxon>
        <taxon>Halobacteriovoraceae</taxon>
        <taxon>Halobacteriovorax</taxon>
    </lineage>
</organism>
<dbReference type="NCBIfam" id="TIGR04565">
    <property type="entry name" value="OMP_myx_plus"/>
    <property type="match status" value="1"/>
</dbReference>
<dbReference type="InterPro" id="IPR027385">
    <property type="entry name" value="Beta-barrel_OMP"/>
</dbReference>
<protein>
    <submittedName>
        <fullName evidence="4">Outer membrane beta-barrel domain-containing protein</fullName>
    </submittedName>
</protein>
<dbReference type="Pfam" id="PF13505">
    <property type="entry name" value="OMP_b-brl"/>
    <property type="match status" value="1"/>
</dbReference>
<feature type="signal peptide" evidence="2">
    <location>
        <begin position="1"/>
        <end position="19"/>
    </location>
</feature>
<comment type="caution">
    <text evidence="4">The sequence shown here is derived from an EMBL/GenBank/DDBJ whole genome shotgun (WGS) entry which is preliminary data.</text>
</comment>
<evidence type="ECO:0000313" key="4">
    <source>
        <dbReference type="EMBL" id="RZF22130.1"/>
    </source>
</evidence>
<dbReference type="Proteomes" id="UP000443582">
    <property type="component" value="Unassembled WGS sequence"/>
</dbReference>
<name>A0ABY0II40_9BACT</name>
<reference evidence="5" key="1">
    <citation type="journal article" date="2019" name="Int. J. Syst. Evol. Microbiol.">
        <title>Halobacteriovorax valvorus sp. nov., a novel prokaryotic predator isolated from coastal seawater of China.</title>
        <authorList>
            <person name="Chen M.-X."/>
        </authorList>
    </citation>
    <scope>NUCLEOTIDE SEQUENCE [LARGE SCALE GENOMIC DNA]</scope>
    <source>
        <strain evidence="5">BL9</strain>
    </source>
</reference>
<feature type="chain" id="PRO_5045620610" evidence="2">
    <location>
        <begin position="20"/>
        <end position="237"/>
    </location>
</feature>
<dbReference type="InterPro" id="IPR030820">
    <property type="entry name" value="OMP_myx_plus_Proteobacteria"/>
</dbReference>
<accession>A0ABY0II40</accession>